<reference evidence="9 10" key="1">
    <citation type="submission" date="2021-06" db="EMBL/GenBank/DDBJ databases">
        <authorList>
            <person name="Palmer J.M."/>
        </authorList>
    </citation>
    <scope>NUCLEOTIDE SEQUENCE [LARGE SCALE GENOMIC DNA]</scope>
    <source>
        <strain evidence="9 10">GA_2019</strain>
        <tissue evidence="9">Muscle</tissue>
    </source>
</reference>
<evidence type="ECO:0000313" key="9">
    <source>
        <dbReference type="EMBL" id="MEQ2158386.1"/>
    </source>
</evidence>
<keyword evidence="5" id="KW-0391">Immunity</keyword>
<dbReference type="EMBL" id="JAHRIO010000734">
    <property type="protein sequence ID" value="MEQ2158386.1"/>
    <property type="molecule type" value="Genomic_DNA"/>
</dbReference>
<evidence type="ECO:0000256" key="7">
    <source>
        <dbReference type="SAM" id="MobiDB-lite"/>
    </source>
</evidence>
<comment type="caution">
    <text evidence="9">The sequence shown here is derived from an EMBL/GenBank/DDBJ whole genome shotgun (WGS) entry which is preliminary data.</text>
</comment>
<keyword evidence="6" id="KW-0395">Inflammatory response</keyword>
<keyword evidence="4" id="KW-0399">Innate immunity</keyword>
<feature type="region of interest" description="Disordered" evidence="7">
    <location>
        <begin position="300"/>
        <end position="356"/>
    </location>
</feature>
<evidence type="ECO:0000313" key="10">
    <source>
        <dbReference type="Proteomes" id="UP001476798"/>
    </source>
</evidence>
<dbReference type="InterPro" id="IPR046946">
    <property type="entry name" value="TCAM1/2"/>
</dbReference>
<feature type="region of interest" description="Disordered" evidence="7">
    <location>
        <begin position="205"/>
        <end position="244"/>
    </location>
</feature>
<sequence>MIRRKRSWRIKCDPVDFFSLPKTTWHLRLRMNNTGLKNQGTGLREVFDILVKLPSEQLLSLTIQLGESPEDTIIHALCLTIAQKEAEALRKLQILEDNPLANHLAEKWRSGGGKLVDFGAHCSQFKAKTGESLISLARIFKVLSEKRLCDPILRNLAYKRAISSESLKTNYCGYLEYNHFREEAEAVCGPQFADLMCSSSDLKSESSLDSNRTLNEQNAVSRGESTNSHCLPSPLQESPSEASYPSHLEISLPVTMSFQGDKAAAETSGNPNVPAQIQSRELQHTSAGTSLFGAEKDIRTDEASTKHKLQIDESGVQSYRPNTETKSILPSATHINLPNTSGPKSTHLSREAGEEEEEEEIFYAFVILHAPEDEDMAESMKEKLEAVIGTTGATFSEEFATLGKSTLNCVEDAVNNSAFTFLLLTRNFNSQMVQMETNIALTNSINKKHKFNTVIPLLPLDNCMPKQRMPLTLQTLVPLDEKKNFTRKLKKCFDKAKIEKQKRIWTEEKRVRRQEKEGLNRCMEQQLVLEASVPREQDPGDPRSWPVLPGSNIHINNANYVMIGNESTMTVGVGASADKDDLS</sequence>
<dbReference type="Proteomes" id="UP001476798">
    <property type="component" value="Unassembled WGS sequence"/>
</dbReference>
<dbReference type="PANTHER" id="PTHR47230">
    <property type="entry name" value="TIR DOMAIN-CONTAINING ADAPTER MOLECULE 1"/>
    <property type="match status" value="1"/>
</dbReference>
<feature type="compositionally biased region" description="Polar residues" evidence="7">
    <location>
        <begin position="315"/>
        <end position="346"/>
    </location>
</feature>
<accession>A0ABV0MH09</accession>
<dbReference type="PANTHER" id="PTHR47230:SF1">
    <property type="entry name" value="TIR DOMAIN-CONTAINING ADAPTER MOLECULE 1"/>
    <property type="match status" value="1"/>
</dbReference>
<comment type="subcellular location">
    <subcellularLocation>
        <location evidence="1">Cytoplasm</location>
    </subcellularLocation>
</comment>
<feature type="compositionally biased region" description="Basic and acidic residues" evidence="7">
    <location>
        <begin position="300"/>
        <end position="311"/>
    </location>
</feature>
<evidence type="ECO:0000256" key="5">
    <source>
        <dbReference type="ARBA" id="ARBA00022859"/>
    </source>
</evidence>
<evidence type="ECO:0000256" key="3">
    <source>
        <dbReference type="ARBA" id="ARBA00022553"/>
    </source>
</evidence>
<feature type="domain" description="TIR" evidence="8">
    <location>
        <begin position="361"/>
        <end position="493"/>
    </location>
</feature>
<protein>
    <recommendedName>
        <fullName evidence="8">TIR domain-containing protein</fullName>
    </recommendedName>
</protein>
<dbReference type="InterPro" id="IPR035897">
    <property type="entry name" value="Toll_tir_struct_dom_sf"/>
</dbReference>
<feature type="compositionally biased region" description="Polar residues" evidence="7">
    <location>
        <begin position="211"/>
        <end position="243"/>
    </location>
</feature>
<gene>
    <name evidence="9" type="ORF">GOODEAATRI_011780</name>
</gene>
<dbReference type="InterPro" id="IPR040886">
    <property type="entry name" value="TRIF_N"/>
</dbReference>
<evidence type="ECO:0000256" key="6">
    <source>
        <dbReference type="ARBA" id="ARBA00023198"/>
    </source>
</evidence>
<keyword evidence="2" id="KW-0963">Cytoplasm</keyword>
<evidence type="ECO:0000256" key="2">
    <source>
        <dbReference type="ARBA" id="ARBA00022490"/>
    </source>
</evidence>
<name>A0ABV0MH09_9TELE</name>
<dbReference type="PROSITE" id="PS50104">
    <property type="entry name" value="TIR"/>
    <property type="match status" value="1"/>
</dbReference>
<keyword evidence="10" id="KW-1185">Reference proteome</keyword>
<proteinExistence type="predicted"/>
<dbReference type="Gene3D" id="3.40.50.10140">
    <property type="entry name" value="Toll/interleukin-1 receptor homology (TIR) domain"/>
    <property type="match status" value="1"/>
</dbReference>
<dbReference type="Pfam" id="PF13676">
    <property type="entry name" value="TIR_2"/>
    <property type="match status" value="1"/>
</dbReference>
<evidence type="ECO:0000256" key="1">
    <source>
        <dbReference type="ARBA" id="ARBA00004496"/>
    </source>
</evidence>
<evidence type="ECO:0000259" key="8">
    <source>
        <dbReference type="PROSITE" id="PS50104"/>
    </source>
</evidence>
<keyword evidence="3" id="KW-0597">Phosphoprotein</keyword>
<dbReference type="SUPFAM" id="SSF52200">
    <property type="entry name" value="Toll/Interleukin receptor TIR domain"/>
    <property type="match status" value="1"/>
</dbReference>
<dbReference type="Pfam" id="PF17798">
    <property type="entry name" value="TRIF-NTD"/>
    <property type="match status" value="1"/>
</dbReference>
<evidence type="ECO:0000256" key="4">
    <source>
        <dbReference type="ARBA" id="ARBA00022588"/>
    </source>
</evidence>
<dbReference type="Gene3D" id="1.25.40.780">
    <property type="match status" value="1"/>
</dbReference>
<dbReference type="InterPro" id="IPR000157">
    <property type="entry name" value="TIR_dom"/>
</dbReference>
<organism evidence="9 10">
    <name type="scientific">Goodea atripinnis</name>
    <dbReference type="NCBI Taxonomy" id="208336"/>
    <lineage>
        <taxon>Eukaryota</taxon>
        <taxon>Metazoa</taxon>
        <taxon>Chordata</taxon>
        <taxon>Craniata</taxon>
        <taxon>Vertebrata</taxon>
        <taxon>Euteleostomi</taxon>
        <taxon>Actinopterygii</taxon>
        <taxon>Neopterygii</taxon>
        <taxon>Teleostei</taxon>
        <taxon>Neoteleostei</taxon>
        <taxon>Acanthomorphata</taxon>
        <taxon>Ovalentaria</taxon>
        <taxon>Atherinomorphae</taxon>
        <taxon>Cyprinodontiformes</taxon>
        <taxon>Goodeidae</taxon>
        <taxon>Goodea</taxon>
    </lineage>
</organism>